<feature type="transmembrane region" description="Helical" evidence="7">
    <location>
        <begin position="120"/>
        <end position="141"/>
    </location>
</feature>
<proteinExistence type="inferred from homology"/>
<evidence type="ECO:0000256" key="7">
    <source>
        <dbReference type="RuleBase" id="RU362048"/>
    </source>
</evidence>
<keyword evidence="3" id="KW-1003">Cell membrane</keyword>
<organism evidence="8 9">
    <name type="scientific">Haemophilus paracuniculus</name>
    <dbReference type="NCBI Taxonomy" id="734"/>
    <lineage>
        <taxon>Bacteria</taxon>
        <taxon>Pseudomonadati</taxon>
        <taxon>Pseudomonadota</taxon>
        <taxon>Gammaproteobacteria</taxon>
        <taxon>Pasteurellales</taxon>
        <taxon>Pasteurellaceae</taxon>
        <taxon>Haemophilus</taxon>
    </lineage>
</organism>
<dbReference type="NCBIfam" id="NF008320">
    <property type="entry name" value="PRK11111.1"/>
    <property type="match status" value="1"/>
</dbReference>
<gene>
    <name evidence="8" type="ORF">B0187_02190</name>
</gene>
<feature type="transmembrane region" description="Helical" evidence="7">
    <location>
        <begin position="147"/>
        <end position="168"/>
    </location>
</feature>
<dbReference type="RefSeq" id="WP_078236235.1">
    <property type="nucleotide sequence ID" value="NZ_MUYA01000003.1"/>
</dbReference>
<feature type="transmembrane region" description="Helical" evidence="7">
    <location>
        <begin position="80"/>
        <end position="99"/>
    </location>
</feature>
<evidence type="ECO:0000313" key="9">
    <source>
        <dbReference type="Proteomes" id="UP000190867"/>
    </source>
</evidence>
<comment type="subcellular location">
    <subcellularLocation>
        <location evidence="1 7">Cell membrane</location>
        <topology evidence="1 7">Multi-pass membrane protein</topology>
    </subcellularLocation>
</comment>
<evidence type="ECO:0000256" key="3">
    <source>
        <dbReference type="ARBA" id="ARBA00022475"/>
    </source>
</evidence>
<evidence type="ECO:0000256" key="2">
    <source>
        <dbReference type="ARBA" id="ARBA00009784"/>
    </source>
</evidence>
<evidence type="ECO:0000256" key="4">
    <source>
        <dbReference type="ARBA" id="ARBA00022692"/>
    </source>
</evidence>
<dbReference type="Pfam" id="PF01914">
    <property type="entry name" value="MarC"/>
    <property type="match status" value="1"/>
</dbReference>
<evidence type="ECO:0000256" key="1">
    <source>
        <dbReference type="ARBA" id="ARBA00004651"/>
    </source>
</evidence>
<feature type="transmembrane region" description="Helical" evidence="7">
    <location>
        <begin position="12"/>
        <end position="35"/>
    </location>
</feature>
<dbReference type="InterPro" id="IPR002771">
    <property type="entry name" value="Multi_antbiot-R_MarC"/>
</dbReference>
<accession>A0A1T0AUE2</accession>
<evidence type="ECO:0000256" key="5">
    <source>
        <dbReference type="ARBA" id="ARBA00022989"/>
    </source>
</evidence>
<reference evidence="8 9" key="1">
    <citation type="submission" date="2017-02" db="EMBL/GenBank/DDBJ databases">
        <title>Draft genome sequence of Haemophilus paracuniculus CCUG 43573 type strain.</title>
        <authorList>
            <person name="Engstrom-Jakobsson H."/>
            <person name="Salva-Serra F."/>
            <person name="Thorell K."/>
            <person name="Gonzales-Siles L."/>
            <person name="Karlsson R."/>
            <person name="Boulund F."/>
            <person name="Engstrand L."/>
            <person name="Kristiansson E."/>
            <person name="Moore E."/>
        </authorList>
    </citation>
    <scope>NUCLEOTIDE SEQUENCE [LARGE SCALE GENOMIC DNA]</scope>
    <source>
        <strain evidence="8 9">CCUG 43573</strain>
    </source>
</reference>
<sequence length="217" mass="23760">MDIVINFAIYLQFFIGLFAIVNPFGGLPIFFSMTAHQYETERNHTSLITSLSIGVILLVSLYFGKFILDAFSISLNSFRVAGGFLIVSIAMTMISGKLGEHKQNKEEKNEDVKDYENIGVVPLAMPIMAGPGAIGSTIVWGTRYNNWVDYIGFSVAIIVFAMICYILFRFSAPLVKKLGKTGSNVVTRIMGLILMALGIEIIVAGLSNLFPGLTSLN</sequence>
<dbReference type="EMBL" id="MUYA01000003">
    <property type="protein sequence ID" value="OOS00319.1"/>
    <property type="molecule type" value="Genomic_DNA"/>
</dbReference>
<keyword evidence="9" id="KW-1185">Reference proteome</keyword>
<comment type="caution">
    <text evidence="8">The sequence shown here is derived from an EMBL/GenBank/DDBJ whole genome shotgun (WGS) entry which is preliminary data.</text>
</comment>
<keyword evidence="6 7" id="KW-0472">Membrane</keyword>
<dbReference type="GO" id="GO:0005886">
    <property type="term" value="C:plasma membrane"/>
    <property type="evidence" value="ECO:0007669"/>
    <property type="project" value="UniProtKB-SubCell"/>
</dbReference>
<feature type="transmembrane region" description="Helical" evidence="7">
    <location>
        <begin position="189"/>
        <end position="210"/>
    </location>
</feature>
<keyword evidence="4 7" id="KW-0812">Transmembrane</keyword>
<dbReference type="Proteomes" id="UP000190867">
    <property type="component" value="Unassembled WGS sequence"/>
</dbReference>
<comment type="similarity">
    <text evidence="2 7">Belongs to the UPF0056 (MarC) family.</text>
</comment>
<feature type="transmembrane region" description="Helical" evidence="7">
    <location>
        <begin position="47"/>
        <end position="68"/>
    </location>
</feature>
<protein>
    <recommendedName>
        <fullName evidence="7">UPF0056 membrane protein</fullName>
    </recommendedName>
</protein>
<dbReference type="OrthoDB" id="21094at2"/>
<dbReference type="AlphaFoldDB" id="A0A1T0AUE2"/>
<dbReference type="NCBIfam" id="TIGR00427">
    <property type="entry name" value="NAAT family transporter"/>
    <property type="match status" value="1"/>
</dbReference>
<dbReference type="STRING" id="734.B0187_02190"/>
<keyword evidence="5 7" id="KW-1133">Transmembrane helix</keyword>
<name>A0A1T0AUE2_9PAST</name>
<dbReference type="PANTHER" id="PTHR33508:SF1">
    <property type="entry name" value="UPF0056 MEMBRANE PROTEIN YHCE"/>
    <property type="match status" value="1"/>
</dbReference>
<dbReference type="PANTHER" id="PTHR33508">
    <property type="entry name" value="UPF0056 MEMBRANE PROTEIN YHCE"/>
    <property type="match status" value="1"/>
</dbReference>
<evidence type="ECO:0000313" key="8">
    <source>
        <dbReference type="EMBL" id="OOS00319.1"/>
    </source>
</evidence>
<evidence type="ECO:0000256" key="6">
    <source>
        <dbReference type="ARBA" id="ARBA00023136"/>
    </source>
</evidence>